<comment type="similarity">
    <text evidence="2">Belongs to the MscS (TC 1.A.23) family.</text>
</comment>
<evidence type="ECO:0000256" key="3">
    <source>
        <dbReference type="ARBA" id="ARBA00022475"/>
    </source>
</evidence>
<dbReference type="SUPFAM" id="SSF82861">
    <property type="entry name" value="Mechanosensitive channel protein MscS (YggB), transmembrane region"/>
    <property type="match status" value="1"/>
</dbReference>
<keyword evidence="5 8" id="KW-1133">Transmembrane helix</keyword>
<evidence type="ECO:0000259" key="11">
    <source>
        <dbReference type="Pfam" id="PF21088"/>
    </source>
</evidence>
<dbReference type="Pfam" id="PF21088">
    <property type="entry name" value="MS_channel_1st"/>
    <property type="match status" value="1"/>
</dbReference>
<keyword evidence="3" id="KW-1003">Cell membrane</keyword>
<dbReference type="AlphaFoldDB" id="A0A2R7YXA4"/>
<evidence type="ECO:0000313" key="13">
    <source>
        <dbReference type="Proteomes" id="UP000244867"/>
    </source>
</evidence>
<evidence type="ECO:0000256" key="5">
    <source>
        <dbReference type="ARBA" id="ARBA00022989"/>
    </source>
</evidence>
<evidence type="ECO:0000259" key="10">
    <source>
        <dbReference type="Pfam" id="PF21082"/>
    </source>
</evidence>
<dbReference type="GO" id="GO:0005886">
    <property type="term" value="C:plasma membrane"/>
    <property type="evidence" value="ECO:0007669"/>
    <property type="project" value="UniProtKB-SubCell"/>
</dbReference>
<dbReference type="RefSeq" id="WP_108344529.1">
    <property type="nucleotide sequence ID" value="NZ_PYXZ01000004.1"/>
</dbReference>
<protein>
    <submittedName>
        <fullName evidence="12">Mechanosensitive ion channel protein MscS</fullName>
    </submittedName>
</protein>
<feature type="region of interest" description="Disordered" evidence="7">
    <location>
        <begin position="323"/>
        <end position="351"/>
    </location>
</feature>
<proteinExistence type="inferred from homology"/>
<keyword evidence="13" id="KW-1185">Reference proteome</keyword>
<accession>A0A2R7YXA4</accession>
<evidence type="ECO:0000256" key="7">
    <source>
        <dbReference type="SAM" id="MobiDB-lite"/>
    </source>
</evidence>
<feature type="compositionally biased region" description="Acidic residues" evidence="7">
    <location>
        <begin position="326"/>
        <end position="335"/>
    </location>
</feature>
<dbReference type="Gene3D" id="2.30.30.60">
    <property type="match status" value="1"/>
</dbReference>
<dbReference type="SUPFAM" id="SSF82689">
    <property type="entry name" value="Mechanosensitive channel protein MscS (YggB), C-terminal domain"/>
    <property type="match status" value="1"/>
</dbReference>
<dbReference type="EMBL" id="PYXZ01000004">
    <property type="protein sequence ID" value="PUA80961.1"/>
    <property type="molecule type" value="Genomic_DNA"/>
</dbReference>
<reference evidence="12 13" key="1">
    <citation type="submission" date="2018-03" db="EMBL/GenBank/DDBJ databases">
        <authorList>
            <person name="Keele B.F."/>
        </authorList>
    </citation>
    <scope>NUCLEOTIDE SEQUENCE [LARGE SCALE GENOMIC DNA]</scope>
    <source>
        <strain evidence="12 13">IB-3</strain>
    </source>
</reference>
<dbReference type="GO" id="GO:0008381">
    <property type="term" value="F:mechanosensitive monoatomic ion channel activity"/>
    <property type="evidence" value="ECO:0007669"/>
    <property type="project" value="InterPro"/>
</dbReference>
<name>A0A2R7YXA4_9ACTN</name>
<dbReference type="Proteomes" id="UP000244867">
    <property type="component" value="Unassembled WGS sequence"/>
</dbReference>
<feature type="transmembrane region" description="Helical" evidence="8">
    <location>
        <begin position="38"/>
        <end position="55"/>
    </location>
</feature>
<dbReference type="Gene3D" id="3.30.70.100">
    <property type="match status" value="1"/>
</dbReference>
<evidence type="ECO:0000259" key="9">
    <source>
        <dbReference type="Pfam" id="PF00924"/>
    </source>
</evidence>
<evidence type="ECO:0000256" key="6">
    <source>
        <dbReference type="ARBA" id="ARBA00023136"/>
    </source>
</evidence>
<comment type="subcellular location">
    <subcellularLocation>
        <location evidence="1">Cell membrane</location>
        <topology evidence="1">Multi-pass membrane protein</topology>
    </subcellularLocation>
</comment>
<comment type="caution">
    <text evidence="12">The sequence shown here is derived from an EMBL/GenBank/DDBJ whole genome shotgun (WGS) entry which is preliminary data.</text>
</comment>
<evidence type="ECO:0000256" key="1">
    <source>
        <dbReference type="ARBA" id="ARBA00004651"/>
    </source>
</evidence>
<dbReference type="Pfam" id="PF00924">
    <property type="entry name" value="MS_channel_2nd"/>
    <property type="match status" value="1"/>
</dbReference>
<sequence>MLSLSESCSDGEDICEWVLRETGDQRLATVSDWLVGKPAALTGLVVLGLVIRWLLHRLIDRLVARAEVGMLPNRFSRAVTGGKVGAALNLHEAAGSTRRVQRAATMGTLLKSVVTGIVLAVVVTMMLSEIGVNIAPIIASAGILGLALGFGAQSLVSDFLSGIFMIFEDQYGVGDEVDLGEAVGTVEAVSLRVTRVRDVNGTVWYVRNGEIMRVGNMSQNWARTVLDISVAYGEDITRVQRVLTDIAHDLWEDEDFTGRVIEEPSVWGIQDITADAVVVRVALKTAPLEQWAVAREMRQRIKARFDHEGIEMPHAQRVVWLRSPDAEPEAPEVDLGDAPKAQGPAQAEGPA</sequence>
<dbReference type="SUPFAM" id="SSF50182">
    <property type="entry name" value="Sm-like ribonucleoproteins"/>
    <property type="match status" value="1"/>
</dbReference>
<dbReference type="InterPro" id="IPR023408">
    <property type="entry name" value="MscS_beta-dom_sf"/>
</dbReference>
<dbReference type="InterPro" id="IPR011066">
    <property type="entry name" value="MscS_channel_C_sf"/>
</dbReference>
<dbReference type="PANTHER" id="PTHR30460">
    <property type="entry name" value="MODERATE CONDUCTANCE MECHANOSENSITIVE CHANNEL YBIO"/>
    <property type="match status" value="1"/>
</dbReference>
<feature type="domain" description="Mechanosensitive ion channel MscS" evidence="9">
    <location>
        <begin position="155"/>
        <end position="218"/>
    </location>
</feature>
<dbReference type="InterPro" id="IPR045276">
    <property type="entry name" value="YbiO_bact"/>
</dbReference>
<gene>
    <name evidence="12" type="ORF">C7S10_11230</name>
</gene>
<organism evidence="12 13">
    <name type="scientific">Nocardioides currus</name>
    <dbReference type="NCBI Taxonomy" id="2133958"/>
    <lineage>
        <taxon>Bacteria</taxon>
        <taxon>Bacillati</taxon>
        <taxon>Actinomycetota</taxon>
        <taxon>Actinomycetes</taxon>
        <taxon>Propionibacteriales</taxon>
        <taxon>Nocardioidaceae</taxon>
        <taxon>Nocardioides</taxon>
    </lineage>
</organism>
<dbReference type="FunFam" id="2.30.30.60:FF:000001">
    <property type="entry name" value="MscS Mechanosensitive ion channel"/>
    <property type="match status" value="1"/>
</dbReference>
<keyword evidence="6 8" id="KW-0472">Membrane</keyword>
<dbReference type="InterPro" id="IPR011014">
    <property type="entry name" value="MscS_channel_TM-2"/>
</dbReference>
<feature type="transmembrane region" description="Helical" evidence="8">
    <location>
        <begin position="108"/>
        <end position="128"/>
    </location>
</feature>
<dbReference type="InterPro" id="IPR006685">
    <property type="entry name" value="MscS_channel_2nd"/>
</dbReference>
<evidence type="ECO:0000313" key="12">
    <source>
        <dbReference type="EMBL" id="PUA80961.1"/>
    </source>
</evidence>
<feature type="domain" description="Mechanosensitive ion channel transmembrane helices 2/3" evidence="11">
    <location>
        <begin position="117"/>
        <end position="153"/>
    </location>
</feature>
<evidence type="ECO:0000256" key="4">
    <source>
        <dbReference type="ARBA" id="ARBA00022692"/>
    </source>
</evidence>
<feature type="transmembrane region" description="Helical" evidence="8">
    <location>
        <begin position="134"/>
        <end position="156"/>
    </location>
</feature>
<evidence type="ECO:0000256" key="2">
    <source>
        <dbReference type="ARBA" id="ARBA00008017"/>
    </source>
</evidence>
<dbReference type="InterPro" id="IPR010920">
    <property type="entry name" value="LSM_dom_sf"/>
</dbReference>
<keyword evidence="4 8" id="KW-0812">Transmembrane</keyword>
<feature type="domain" description="Mechanosensitive ion channel MscS C-terminal" evidence="10">
    <location>
        <begin position="225"/>
        <end position="312"/>
    </location>
</feature>
<dbReference type="InterPro" id="IPR049278">
    <property type="entry name" value="MS_channel_C"/>
</dbReference>
<dbReference type="OrthoDB" id="4638917at2"/>
<dbReference type="Pfam" id="PF21082">
    <property type="entry name" value="MS_channel_3rd"/>
    <property type="match status" value="1"/>
</dbReference>
<evidence type="ECO:0000256" key="8">
    <source>
        <dbReference type="SAM" id="Phobius"/>
    </source>
</evidence>
<dbReference type="PANTHER" id="PTHR30460:SF0">
    <property type="entry name" value="MODERATE CONDUCTANCE MECHANOSENSITIVE CHANNEL YBIO"/>
    <property type="match status" value="1"/>
</dbReference>
<dbReference type="InterPro" id="IPR049142">
    <property type="entry name" value="MS_channel_1st"/>
</dbReference>
<dbReference type="Gene3D" id="1.10.287.1260">
    <property type="match status" value="1"/>
</dbReference>